<protein>
    <submittedName>
        <fullName evidence="2">Uncharacterized protein</fullName>
    </submittedName>
</protein>
<reference evidence="2 3" key="1">
    <citation type="submission" date="2019-03" db="EMBL/GenBank/DDBJ databases">
        <title>Single cell metagenomics reveals metabolic interactions within the superorganism composed of flagellate Streblomastix strix and complex community of Bacteroidetes bacteria on its surface.</title>
        <authorList>
            <person name="Treitli S.C."/>
            <person name="Kolisko M."/>
            <person name="Husnik F."/>
            <person name="Keeling P."/>
            <person name="Hampl V."/>
        </authorList>
    </citation>
    <scope>NUCLEOTIDE SEQUENCE [LARGE SCALE GENOMIC DNA]</scope>
    <source>
        <strain evidence="2">ST1C</strain>
    </source>
</reference>
<comment type="caution">
    <text evidence="2">The sequence shown here is derived from an EMBL/GenBank/DDBJ whole genome shotgun (WGS) entry which is preliminary data.</text>
</comment>
<dbReference type="AlphaFoldDB" id="A0A5J4TVM6"/>
<feature type="compositionally biased region" description="Polar residues" evidence="1">
    <location>
        <begin position="84"/>
        <end position="100"/>
    </location>
</feature>
<organism evidence="2 3">
    <name type="scientific">Streblomastix strix</name>
    <dbReference type="NCBI Taxonomy" id="222440"/>
    <lineage>
        <taxon>Eukaryota</taxon>
        <taxon>Metamonada</taxon>
        <taxon>Preaxostyla</taxon>
        <taxon>Oxymonadida</taxon>
        <taxon>Streblomastigidae</taxon>
        <taxon>Streblomastix</taxon>
    </lineage>
</organism>
<name>A0A5J4TVM6_9EUKA</name>
<sequence>MGNNSNGCLQGRLKINAEDSLIREDNTMGIFENSQTHIIQLERVTSYSSNNEMIFKDFIKRTIERHQSADRQYCSYVKLEQMQSSSPPSRFSKQHSTVSGATGMKNRRATHTRDNEQRTRQFVQIRSIRGLCYQQRYPSYSIDETESGNNDVRIRHSYLLIAQKVLQYNYGQMADGERRLINQLGESNLITPSTHTPAFTHNQESQGRQFQCSNDHSTQLARPILVYRTSRDYSIDDQIRLERINTEPRLLDEEETMISHYRRNEHVSGFIQPGERLFRFLLEEYGLKREVVQRIVETWHGQWRRHVSALTIVVKYLEENNQQWKEL</sequence>
<dbReference type="Proteomes" id="UP000324800">
    <property type="component" value="Unassembled WGS sequence"/>
</dbReference>
<evidence type="ECO:0000313" key="3">
    <source>
        <dbReference type="Proteomes" id="UP000324800"/>
    </source>
</evidence>
<evidence type="ECO:0000313" key="2">
    <source>
        <dbReference type="EMBL" id="KAA6361621.1"/>
    </source>
</evidence>
<proteinExistence type="predicted"/>
<accession>A0A5J4TVM6</accession>
<gene>
    <name evidence="2" type="ORF">EZS28_042853</name>
</gene>
<feature type="region of interest" description="Disordered" evidence="1">
    <location>
        <begin position="84"/>
        <end position="117"/>
    </location>
</feature>
<dbReference type="EMBL" id="SNRW01025297">
    <property type="protein sequence ID" value="KAA6361621.1"/>
    <property type="molecule type" value="Genomic_DNA"/>
</dbReference>
<evidence type="ECO:0000256" key="1">
    <source>
        <dbReference type="SAM" id="MobiDB-lite"/>
    </source>
</evidence>